<gene>
    <name evidence="2" type="ORF">LNKW23_39100</name>
</gene>
<dbReference type="RefSeq" id="WP_285673788.1">
    <property type="nucleotide sequence ID" value="NZ_BSYI01000041.1"/>
</dbReference>
<evidence type="ECO:0008006" key="4">
    <source>
        <dbReference type="Google" id="ProtNLM"/>
    </source>
</evidence>
<accession>A0ABQ6LNA2</accession>
<sequence length="256" mass="27145">MRSSSRSQPALPDPALWERVAGYDFDHDPEPGARPPERGFAERLAALCRWRRSTAEAAIAEYRRFAYLAVLVPHRAVPSVAVDLVWHAHLADTRGYWERFCGDVLGRPLHHRPSGGGRAEAARLKADYARTLTSYRRVFGEDPPLRFWPHPEGRFAAGSEPRLFAPHGERAMPRRLIAAPAMMSAGSLLFAGGIGAGWSLPLGFGAFLMLVGGAMTLGALLGLGGAQAFAVEVGVGSDASDGGDGGDGDGGGCGGD</sequence>
<name>A0ABQ6LNA2_9RHOB</name>
<evidence type="ECO:0000256" key="1">
    <source>
        <dbReference type="SAM" id="Phobius"/>
    </source>
</evidence>
<evidence type="ECO:0000313" key="3">
    <source>
        <dbReference type="Proteomes" id="UP001239909"/>
    </source>
</evidence>
<feature type="transmembrane region" description="Helical" evidence="1">
    <location>
        <begin position="176"/>
        <end position="198"/>
    </location>
</feature>
<dbReference type="Proteomes" id="UP001239909">
    <property type="component" value="Unassembled WGS sequence"/>
</dbReference>
<keyword evidence="1" id="KW-1133">Transmembrane helix</keyword>
<keyword evidence="3" id="KW-1185">Reference proteome</keyword>
<proteinExistence type="predicted"/>
<keyword evidence="1" id="KW-0812">Transmembrane</keyword>
<feature type="transmembrane region" description="Helical" evidence="1">
    <location>
        <begin position="204"/>
        <end position="223"/>
    </location>
</feature>
<protein>
    <recommendedName>
        <fullName evidence="4">TIGR04222 domain-containing membrane protein</fullName>
    </recommendedName>
</protein>
<evidence type="ECO:0000313" key="2">
    <source>
        <dbReference type="EMBL" id="GMG84694.1"/>
    </source>
</evidence>
<keyword evidence="1" id="KW-0472">Membrane</keyword>
<organism evidence="2 3">
    <name type="scientific">Paralimibaculum aggregatum</name>
    <dbReference type="NCBI Taxonomy" id="3036245"/>
    <lineage>
        <taxon>Bacteria</taxon>
        <taxon>Pseudomonadati</taxon>
        <taxon>Pseudomonadota</taxon>
        <taxon>Alphaproteobacteria</taxon>
        <taxon>Rhodobacterales</taxon>
        <taxon>Paracoccaceae</taxon>
        <taxon>Paralimibaculum</taxon>
    </lineage>
</organism>
<reference evidence="2 3" key="1">
    <citation type="submission" date="2023-04" db="EMBL/GenBank/DDBJ databases">
        <title>Marinoamorphus aggregata gen. nov., sp. Nov., isolate from tissue of brittle star Ophioplocus japonicus.</title>
        <authorList>
            <person name="Kawano K."/>
            <person name="Sawayama S."/>
            <person name="Nakagawa S."/>
        </authorList>
    </citation>
    <scope>NUCLEOTIDE SEQUENCE [LARGE SCALE GENOMIC DNA]</scope>
    <source>
        <strain evidence="2 3">NKW23</strain>
    </source>
</reference>
<dbReference type="EMBL" id="BSYI01000041">
    <property type="protein sequence ID" value="GMG84694.1"/>
    <property type="molecule type" value="Genomic_DNA"/>
</dbReference>
<comment type="caution">
    <text evidence="2">The sequence shown here is derived from an EMBL/GenBank/DDBJ whole genome shotgun (WGS) entry which is preliminary data.</text>
</comment>